<feature type="region of interest" description="Disordered" evidence="1">
    <location>
        <begin position="1"/>
        <end position="35"/>
    </location>
</feature>
<dbReference type="AlphaFoldDB" id="A0A642UHT5"/>
<dbReference type="RefSeq" id="XP_034010792.1">
    <property type="nucleotide sequence ID" value="XM_034157287.1"/>
</dbReference>
<dbReference type="GeneID" id="54783067"/>
<organism evidence="2 3">
    <name type="scientific">Diutina rugosa</name>
    <name type="common">Yeast</name>
    <name type="synonym">Candida rugosa</name>
    <dbReference type="NCBI Taxonomy" id="5481"/>
    <lineage>
        <taxon>Eukaryota</taxon>
        <taxon>Fungi</taxon>
        <taxon>Dikarya</taxon>
        <taxon>Ascomycota</taxon>
        <taxon>Saccharomycotina</taxon>
        <taxon>Pichiomycetes</taxon>
        <taxon>Debaryomycetaceae</taxon>
        <taxon>Diutina</taxon>
    </lineage>
</organism>
<evidence type="ECO:0000256" key="1">
    <source>
        <dbReference type="SAM" id="MobiDB-lite"/>
    </source>
</evidence>
<reference evidence="2 3" key="1">
    <citation type="submission" date="2019-07" db="EMBL/GenBank/DDBJ databases">
        <title>Genome assembly of two rare yeast pathogens: Diutina rugosa and Trichomonascus ciferrii.</title>
        <authorList>
            <person name="Mixao V."/>
            <person name="Saus E."/>
            <person name="Hansen A."/>
            <person name="Lass-Flor C."/>
            <person name="Gabaldon T."/>
        </authorList>
    </citation>
    <scope>NUCLEOTIDE SEQUENCE [LARGE SCALE GENOMIC DNA]</scope>
    <source>
        <strain evidence="2 3">CBS 613</strain>
    </source>
</reference>
<name>A0A642UHT5_DIURU</name>
<evidence type="ECO:0000313" key="2">
    <source>
        <dbReference type="EMBL" id="KAA8899234.1"/>
    </source>
</evidence>
<feature type="compositionally biased region" description="Basic and acidic residues" evidence="1">
    <location>
        <begin position="19"/>
        <end position="34"/>
    </location>
</feature>
<sequence>MSGLSEYKYQSESSSGSEYRSDSSSEPYDSKDENFYSDDEELEGLGFTSDYFLQLMASSEAKHYVKVSACEVLTDYLFFANPPPSKAY</sequence>
<keyword evidence="3" id="KW-1185">Reference proteome</keyword>
<dbReference type="VEuPathDB" id="FungiDB:DIURU_004416"/>
<dbReference type="Proteomes" id="UP000449547">
    <property type="component" value="Unassembled WGS sequence"/>
</dbReference>
<dbReference type="EMBL" id="SWFT01000125">
    <property type="protein sequence ID" value="KAA8899234.1"/>
    <property type="molecule type" value="Genomic_DNA"/>
</dbReference>
<evidence type="ECO:0000313" key="3">
    <source>
        <dbReference type="Proteomes" id="UP000449547"/>
    </source>
</evidence>
<comment type="caution">
    <text evidence="2">The sequence shown here is derived from an EMBL/GenBank/DDBJ whole genome shotgun (WGS) entry which is preliminary data.</text>
</comment>
<accession>A0A642UHT5</accession>
<proteinExistence type="predicted"/>
<gene>
    <name evidence="2" type="ORF">DIURU_004416</name>
</gene>
<protein>
    <submittedName>
        <fullName evidence="2">Uncharacterized protein</fullName>
    </submittedName>
</protein>
<feature type="compositionally biased region" description="Low complexity" evidence="1">
    <location>
        <begin position="1"/>
        <end position="18"/>
    </location>
</feature>